<evidence type="ECO:0000313" key="2">
    <source>
        <dbReference type="Proteomes" id="UP001165064"/>
    </source>
</evidence>
<accession>A0ACB5SZI3</accession>
<protein>
    <submittedName>
        <fullName evidence="1">Unnamed protein product</fullName>
    </submittedName>
</protein>
<sequence length="363" mass="41938">MVENPTPNNLVFIKHCQTVYAHDIDDTPPDYIGLVTSIEINYISDIDGFLKHFTRLNVLKVRYFYLEDKDVGLLIKTLKMLMTNKSMRKVEGQLTLKLPVSLPVRSTREDNSRLITALFNVISEHKKELLEVREDLYYDHVTNFEYVSNIPGLNSLVFSSHGKKCLLLRIKDLLAPKKLKITNTSLDEAFFNSMPDTIESMEIQMIEENIDYAIKLPTHKKNLKIFYSKDKTTIKTKFEIVKSFLSHLSCSRVKLFLDLQRFSGETFKISFGNLAHLKILKMFTPERFISFDSTDFPPLEQLGISAYSISDQLPHTLKCLDLDFCMDSIDNPVEFWQIFISPLNSLTELTLQFDMQDADLSGF</sequence>
<name>A0ACB5SZI3_AMBMO</name>
<organism evidence="1 2">
    <name type="scientific">Ambrosiozyma monospora</name>
    <name type="common">Yeast</name>
    <name type="synonym">Endomycopsis monosporus</name>
    <dbReference type="NCBI Taxonomy" id="43982"/>
    <lineage>
        <taxon>Eukaryota</taxon>
        <taxon>Fungi</taxon>
        <taxon>Dikarya</taxon>
        <taxon>Ascomycota</taxon>
        <taxon>Saccharomycotina</taxon>
        <taxon>Pichiomycetes</taxon>
        <taxon>Pichiales</taxon>
        <taxon>Pichiaceae</taxon>
        <taxon>Ambrosiozyma</taxon>
    </lineage>
</organism>
<gene>
    <name evidence="1" type="ORF">Amon02_000307600</name>
</gene>
<proteinExistence type="predicted"/>
<evidence type="ECO:0000313" key="1">
    <source>
        <dbReference type="EMBL" id="GME77550.1"/>
    </source>
</evidence>
<comment type="caution">
    <text evidence="1">The sequence shown here is derived from an EMBL/GenBank/DDBJ whole genome shotgun (WGS) entry which is preliminary data.</text>
</comment>
<dbReference type="EMBL" id="BSXS01001886">
    <property type="protein sequence ID" value="GME77550.1"/>
    <property type="molecule type" value="Genomic_DNA"/>
</dbReference>
<keyword evidence="2" id="KW-1185">Reference proteome</keyword>
<dbReference type="Proteomes" id="UP001165064">
    <property type="component" value="Unassembled WGS sequence"/>
</dbReference>
<reference evidence="1" key="1">
    <citation type="submission" date="2023-04" db="EMBL/GenBank/DDBJ databases">
        <title>Ambrosiozyma monospora NBRC 10751.</title>
        <authorList>
            <person name="Ichikawa N."/>
            <person name="Sato H."/>
            <person name="Tonouchi N."/>
        </authorList>
    </citation>
    <scope>NUCLEOTIDE SEQUENCE</scope>
    <source>
        <strain evidence="1">NBRC 10751</strain>
    </source>
</reference>